<dbReference type="Gene3D" id="2.60.120.260">
    <property type="entry name" value="Galactose-binding domain-like"/>
    <property type="match status" value="1"/>
</dbReference>
<feature type="compositionally biased region" description="Polar residues" evidence="6">
    <location>
        <begin position="852"/>
        <end position="866"/>
    </location>
</feature>
<feature type="compositionally biased region" description="Basic residues" evidence="6">
    <location>
        <begin position="867"/>
        <end position="878"/>
    </location>
</feature>
<dbReference type="InterPro" id="IPR045120">
    <property type="entry name" value="Suco/Slp1-like"/>
</dbReference>
<evidence type="ECO:0000313" key="10">
    <source>
        <dbReference type="Proteomes" id="UP000242913"/>
    </source>
</evidence>
<dbReference type="GO" id="GO:0016020">
    <property type="term" value="C:membrane"/>
    <property type="evidence" value="ECO:0007669"/>
    <property type="project" value="InterPro"/>
</dbReference>
<dbReference type="OrthoDB" id="266334at2759"/>
<accession>A0A238BWZ9</accession>
<dbReference type="InterPro" id="IPR012919">
    <property type="entry name" value="SUN_dom"/>
</dbReference>
<feature type="region of interest" description="Disordered" evidence="6">
    <location>
        <begin position="852"/>
        <end position="887"/>
    </location>
</feature>
<evidence type="ECO:0000256" key="4">
    <source>
        <dbReference type="ARBA" id="ARBA00023136"/>
    </source>
</evidence>
<name>A0A238BWZ9_9BILA</name>
<organism evidence="9 10">
    <name type="scientific">Onchocerca flexuosa</name>
    <dbReference type="NCBI Taxonomy" id="387005"/>
    <lineage>
        <taxon>Eukaryota</taxon>
        <taxon>Metazoa</taxon>
        <taxon>Ecdysozoa</taxon>
        <taxon>Nematoda</taxon>
        <taxon>Chromadorea</taxon>
        <taxon>Rhabditida</taxon>
        <taxon>Spirurina</taxon>
        <taxon>Spiruromorpha</taxon>
        <taxon>Filarioidea</taxon>
        <taxon>Onchocercidae</taxon>
        <taxon>Onchocerca</taxon>
    </lineage>
</organism>
<keyword evidence="3 7" id="KW-1133">Transmembrane helix</keyword>
<dbReference type="PANTHER" id="PTHR12953">
    <property type="entry name" value="MEMBRANE PROTEIN CH1 RELATED"/>
    <property type="match status" value="1"/>
</dbReference>
<feature type="compositionally biased region" description="Polar residues" evidence="6">
    <location>
        <begin position="69"/>
        <end position="87"/>
    </location>
</feature>
<feature type="transmembrane region" description="Helical" evidence="7">
    <location>
        <begin position="724"/>
        <end position="745"/>
    </location>
</feature>
<keyword evidence="2 7" id="KW-0812">Transmembrane</keyword>
<keyword evidence="4 7" id="KW-0472">Membrane</keyword>
<evidence type="ECO:0000256" key="7">
    <source>
        <dbReference type="SAM" id="Phobius"/>
    </source>
</evidence>
<dbReference type="GO" id="GO:0034975">
    <property type="term" value="P:protein folding in endoplasmic reticulum"/>
    <property type="evidence" value="ECO:0007669"/>
    <property type="project" value="TreeGrafter"/>
</dbReference>
<gene>
    <name evidence="9" type="ORF">X798_03615</name>
</gene>
<feature type="transmembrane region" description="Helical" evidence="7">
    <location>
        <begin position="569"/>
        <end position="588"/>
    </location>
</feature>
<feature type="region of interest" description="Disordered" evidence="6">
    <location>
        <begin position="67"/>
        <end position="87"/>
    </location>
</feature>
<reference evidence="9 10" key="1">
    <citation type="submission" date="2015-12" db="EMBL/GenBank/DDBJ databases">
        <title>Draft genome of the nematode, Onchocerca flexuosa.</title>
        <authorList>
            <person name="Mitreva M."/>
        </authorList>
    </citation>
    <scope>NUCLEOTIDE SEQUENCE [LARGE SCALE GENOMIC DNA]</scope>
    <source>
        <strain evidence="9">Red Deer</strain>
    </source>
</reference>
<dbReference type="PROSITE" id="PS51469">
    <property type="entry name" value="SUN"/>
    <property type="match status" value="1"/>
</dbReference>
<dbReference type="Proteomes" id="UP000242913">
    <property type="component" value="Unassembled WGS sequence"/>
</dbReference>
<evidence type="ECO:0000259" key="8">
    <source>
        <dbReference type="PROSITE" id="PS51469"/>
    </source>
</evidence>
<evidence type="ECO:0000256" key="6">
    <source>
        <dbReference type="SAM" id="MobiDB-lite"/>
    </source>
</evidence>
<evidence type="ECO:0000256" key="5">
    <source>
        <dbReference type="SAM" id="Coils"/>
    </source>
</evidence>
<comment type="subcellular location">
    <subcellularLocation>
        <location evidence="1">Endomembrane system</location>
    </subcellularLocation>
</comment>
<keyword evidence="5" id="KW-0175">Coiled coil</keyword>
<feature type="coiled-coil region" evidence="5">
    <location>
        <begin position="625"/>
        <end position="674"/>
    </location>
</feature>
<feature type="domain" description="SUN" evidence="8">
    <location>
        <begin position="169"/>
        <end position="338"/>
    </location>
</feature>
<proteinExistence type="predicted"/>
<dbReference type="EMBL" id="KZ269995">
    <property type="protein sequence ID" value="OZC09275.1"/>
    <property type="molecule type" value="Genomic_DNA"/>
</dbReference>
<dbReference type="AlphaFoldDB" id="A0A238BWZ9"/>
<evidence type="ECO:0000256" key="2">
    <source>
        <dbReference type="ARBA" id="ARBA00022692"/>
    </source>
</evidence>
<protein>
    <recommendedName>
        <fullName evidence="8">SUN domain-containing protein</fullName>
    </recommendedName>
</protein>
<evidence type="ECO:0000256" key="1">
    <source>
        <dbReference type="ARBA" id="ARBA00004308"/>
    </source>
</evidence>
<dbReference type="GO" id="GO:0005737">
    <property type="term" value="C:cytoplasm"/>
    <property type="evidence" value="ECO:0007669"/>
    <property type="project" value="TreeGrafter"/>
</dbReference>
<dbReference type="GO" id="GO:0012505">
    <property type="term" value="C:endomembrane system"/>
    <property type="evidence" value="ECO:0007669"/>
    <property type="project" value="UniProtKB-SubCell"/>
</dbReference>
<evidence type="ECO:0000256" key="3">
    <source>
        <dbReference type="ARBA" id="ARBA00022989"/>
    </source>
</evidence>
<sequence>MFGNSLYGFYPLYLRFLYLICILQFLTSTPVVDTGWMSTYNVSPFKKFLPDHRFPICSIHEEKKCDATGNDTRPQATSPELNKKVGQSTKSGAKIIVKDTETRSNAIPSVQKVDLAVPFSSEQPPIVTFDEWTKEKLKKEEIRKAEQQQNNQQKTIIHVDTGGTSKIDSSTISASKAAEGMAQLAPPNMISQEATARNYASKECGAKVLFSNEETENKNAILNEKEADDYMRNPCERAEHKWLIIELCETIQPTVLEIANFELFSSGPQNIRILGSERYPSNEWMALGNFILENNREIQRFPIAARSYVKFLRLELLSHYGREHYCTLSLVRLLGISMVDEYEAEAEAAAVSDTSFSIPVKVEAVNNTAAEKMNAAVTSNNIAKENISVMPEIVEKNESVNDLPFVNTVVNAVGSIGIGNIKDVFQSTFLMKRTRVSPQNVTRNNATLIELCTKCVVDSINNYVLFCRTFFGYQYSFIDADNANLARNKQVHIHSFLKHQKKKNRTRVLEFFFASVLPTNICNLESRSFENVQNLTSYNLTESDVISTISPTINSPTTSNLLNRNLNGVFFFFFFIYYFLGFMIPGGVMSHKESIFMKLNKRISNLELNMSLSSEYLSELSRRYVLQTNESRRQAELIIKQAEEAAVNAIKSSVHALKIQMDALAANLRELTETVKSLPELATPMHHTMVLKHSVDKGSDSDASLARSQAYVYSHLGMWTSGELVCVVVFMNIQTLLILLLSHYASTIISRNSTGQVGNKQIQKFIQKNPDVRPIDEVERKNKSVSVEAYPEQQPLAEISTIVCDVINVTQAEDVCNFSLAQPDETCSITKNETSEESYPNRLQSLEMIDRPSSQLSAHSEQNPWSTRKRKNKKRKRNSRNENLGEPLCGFKILPSLETE</sequence>
<evidence type="ECO:0000313" key="9">
    <source>
        <dbReference type="EMBL" id="OZC09275.1"/>
    </source>
</evidence>
<keyword evidence="10" id="KW-1185">Reference proteome</keyword>
<dbReference type="Pfam" id="PF07738">
    <property type="entry name" value="Sad1_UNC"/>
    <property type="match status" value="1"/>
</dbReference>
<dbReference type="PANTHER" id="PTHR12953:SF0">
    <property type="entry name" value="SUN DOMAIN-CONTAINING OSSIFICATION FACTOR"/>
    <property type="match status" value="1"/>
</dbReference>